<comment type="similarity">
    <text evidence="2">Belongs to the SSU72 phosphatase family.</text>
</comment>
<evidence type="ECO:0000256" key="11">
    <source>
        <dbReference type="SAM" id="MobiDB-lite"/>
    </source>
</evidence>
<keyword evidence="7" id="KW-0904">Protein phosphatase</keyword>
<evidence type="ECO:0000256" key="9">
    <source>
        <dbReference type="ARBA" id="ARBA00047761"/>
    </source>
</evidence>
<feature type="compositionally biased region" description="Acidic residues" evidence="11">
    <location>
        <begin position="666"/>
        <end position="675"/>
    </location>
</feature>
<dbReference type="FunFam" id="3.40.50.2300:FF:000039">
    <property type="entry name" value="RNA polymerase II subunit A C-terminal domain phosphatase"/>
    <property type="match status" value="1"/>
</dbReference>
<dbReference type="OrthoDB" id="6255506at2759"/>
<keyword evidence="14" id="KW-1185">Reference proteome</keyword>
<feature type="compositionally biased region" description="Basic and acidic residues" evidence="11">
    <location>
        <begin position="558"/>
        <end position="568"/>
    </location>
</feature>
<dbReference type="Gene3D" id="3.40.50.2300">
    <property type="match status" value="2"/>
</dbReference>
<feature type="compositionally biased region" description="Acidic residues" evidence="11">
    <location>
        <begin position="623"/>
        <end position="643"/>
    </location>
</feature>
<feature type="region of interest" description="Disordered" evidence="11">
    <location>
        <begin position="302"/>
        <end position="346"/>
    </location>
</feature>
<reference evidence="13" key="1">
    <citation type="journal article" date="2020" name="Fungal Divers.">
        <title>Resolving the Mortierellaceae phylogeny through synthesis of multi-gene phylogenetics and phylogenomics.</title>
        <authorList>
            <person name="Vandepol N."/>
            <person name="Liber J."/>
            <person name="Desiro A."/>
            <person name="Na H."/>
            <person name="Kennedy M."/>
            <person name="Barry K."/>
            <person name="Grigoriev I.V."/>
            <person name="Miller A.N."/>
            <person name="O'Donnell K."/>
            <person name="Stajich J.E."/>
            <person name="Bonito G."/>
        </authorList>
    </citation>
    <scope>NUCLEOTIDE SEQUENCE</scope>
    <source>
        <strain evidence="13">CK1249</strain>
    </source>
</reference>
<proteinExistence type="inferred from homology"/>
<evidence type="ECO:0000313" key="14">
    <source>
        <dbReference type="Proteomes" id="UP000738359"/>
    </source>
</evidence>
<dbReference type="AlphaFoldDB" id="A0A9P6J366"/>
<feature type="compositionally biased region" description="Low complexity" evidence="11">
    <location>
        <begin position="302"/>
        <end position="313"/>
    </location>
</feature>
<dbReference type="GO" id="GO:0005847">
    <property type="term" value="C:mRNA cleavage and polyadenylation specificity factor complex"/>
    <property type="evidence" value="ECO:0007669"/>
    <property type="project" value="UniProtKB-ARBA"/>
</dbReference>
<dbReference type="Proteomes" id="UP000738359">
    <property type="component" value="Unassembled WGS sequence"/>
</dbReference>
<evidence type="ECO:0000256" key="4">
    <source>
        <dbReference type="ARBA" id="ARBA00013081"/>
    </source>
</evidence>
<evidence type="ECO:0000256" key="7">
    <source>
        <dbReference type="ARBA" id="ARBA00022912"/>
    </source>
</evidence>
<feature type="region of interest" description="Disordered" evidence="11">
    <location>
        <begin position="558"/>
        <end position="585"/>
    </location>
</feature>
<dbReference type="PANTHER" id="PTHR20383">
    <property type="entry name" value="RNA POLYMERASE II SUBUNIT A C-TERMINAL DOMAIN PHOSPHATASE"/>
    <property type="match status" value="1"/>
</dbReference>
<evidence type="ECO:0000256" key="8">
    <source>
        <dbReference type="ARBA" id="ARBA00023242"/>
    </source>
</evidence>
<accession>A0A9P6J366</accession>
<keyword evidence="8" id="KW-0539">Nucleus</keyword>
<dbReference type="Pfam" id="PF08574">
    <property type="entry name" value="Iwr1"/>
    <property type="match status" value="1"/>
</dbReference>
<dbReference type="GO" id="GO:0008420">
    <property type="term" value="F:RNA polymerase II CTD heptapeptide repeat phosphatase activity"/>
    <property type="evidence" value="ECO:0007669"/>
    <property type="project" value="UniProtKB-ARBA"/>
</dbReference>
<evidence type="ECO:0000259" key="12">
    <source>
        <dbReference type="Pfam" id="PF08574"/>
    </source>
</evidence>
<dbReference type="EC" id="3.1.3.16" evidence="4"/>
<comment type="subcellular location">
    <subcellularLocation>
        <location evidence="1">Nucleus</location>
    </subcellularLocation>
</comment>
<gene>
    <name evidence="13" type="primary">SSU72</name>
    <name evidence="13" type="ORF">BGZ70_008611</name>
</gene>
<keyword evidence="5" id="KW-0507">mRNA processing</keyword>
<dbReference type="InterPro" id="IPR006811">
    <property type="entry name" value="RNA_pol_II_suA"/>
</dbReference>
<comment type="similarity">
    <text evidence="3">Belongs to the IWR1/SLC7A6OS family.</text>
</comment>
<feature type="compositionally biased region" description="Basic and acidic residues" evidence="11">
    <location>
        <begin position="215"/>
        <end position="226"/>
    </location>
</feature>
<dbReference type="InterPro" id="IPR013883">
    <property type="entry name" value="TF_Iwr1_dom"/>
</dbReference>
<evidence type="ECO:0000256" key="6">
    <source>
        <dbReference type="ARBA" id="ARBA00022801"/>
    </source>
</evidence>
<comment type="caution">
    <text evidence="13">The sequence shown here is derived from an EMBL/GenBank/DDBJ whole genome shotgun (WGS) entry which is preliminary data.</text>
</comment>
<feature type="domain" description="Transcription factor Iwr1" evidence="12">
    <location>
        <begin position="588"/>
        <end position="655"/>
    </location>
</feature>
<evidence type="ECO:0000256" key="5">
    <source>
        <dbReference type="ARBA" id="ARBA00022664"/>
    </source>
</evidence>
<evidence type="ECO:0000256" key="1">
    <source>
        <dbReference type="ARBA" id="ARBA00004123"/>
    </source>
</evidence>
<dbReference type="EMBL" id="JAAAHY010000631">
    <property type="protein sequence ID" value="KAF9960429.1"/>
    <property type="molecule type" value="Genomic_DNA"/>
</dbReference>
<dbReference type="Pfam" id="PF04722">
    <property type="entry name" value="Ssu72"/>
    <property type="match status" value="1"/>
</dbReference>
<dbReference type="GO" id="GO:0031124">
    <property type="term" value="P:mRNA 3'-end processing"/>
    <property type="evidence" value="ECO:0007669"/>
    <property type="project" value="UniProtKB-ARBA"/>
</dbReference>
<comment type="catalytic activity">
    <reaction evidence="10">
        <text>O-phospho-L-threonyl-[protein] + H2O = L-threonyl-[protein] + phosphate</text>
        <dbReference type="Rhea" id="RHEA:47004"/>
        <dbReference type="Rhea" id="RHEA-COMP:11060"/>
        <dbReference type="Rhea" id="RHEA-COMP:11605"/>
        <dbReference type="ChEBI" id="CHEBI:15377"/>
        <dbReference type="ChEBI" id="CHEBI:30013"/>
        <dbReference type="ChEBI" id="CHEBI:43474"/>
        <dbReference type="ChEBI" id="CHEBI:61977"/>
        <dbReference type="EC" id="3.1.3.16"/>
    </reaction>
</comment>
<organism evidence="13 14">
    <name type="scientific">Mortierella alpina</name>
    <name type="common">Oleaginous fungus</name>
    <name type="synonym">Mortierella renispora</name>
    <dbReference type="NCBI Taxonomy" id="64518"/>
    <lineage>
        <taxon>Eukaryota</taxon>
        <taxon>Fungi</taxon>
        <taxon>Fungi incertae sedis</taxon>
        <taxon>Mucoromycota</taxon>
        <taxon>Mortierellomycotina</taxon>
        <taxon>Mortierellomycetes</taxon>
        <taxon>Mortierellales</taxon>
        <taxon>Mortierellaceae</taxon>
        <taxon>Mortierella</taxon>
    </lineage>
</organism>
<evidence type="ECO:0000256" key="10">
    <source>
        <dbReference type="ARBA" id="ARBA00048336"/>
    </source>
</evidence>
<feature type="compositionally biased region" description="Low complexity" evidence="11">
    <location>
        <begin position="569"/>
        <end position="579"/>
    </location>
</feature>
<name>A0A9P6J366_MORAP</name>
<evidence type="ECO:0000256" key="3">
    <source>
        <dbReference type="ARBA" id="ARBA00010218"/>
    </source>
</evidence>
<feature type="region of interest" description="Disordered" evidence="11">
    <location>
        <begin position="439"/>
        <end position="475"/>
    </location>
</feature>
<feature type="compositionally biased region" description="Basic and acidic residues" evidence="11">
    <location>
        <begin position="319"/>
        <end position="333"/>
    </location>
</feature>
<feature type="region of interest" description="Disordered" evidence="11">
    <location>
        <begin position="182"/>
        <end position="244"/>
    </location>
</feature>
<feature type="compositionally biased region" description="Basic and acidic residues" evidence="11">
    <location>
        <begin position="445"/>
        <end position="475"/>
    </location>
</feature>
<comment type="catalytic activity">
    <reaction evidence="9">
        <text>O-phospho-L-seryl-[protein] + H2O = L-seryl-[protein] + phosphate</text>
        <dbReference type="Rhea" id="RHEA:20629"/>
        <dbReference type="Rhea" id="RHEA-COMP:9863"/>
        <dbReference type="Rhea" id="RHEA-COMP:11604"/>
        <dbReference type="ChEBI" id="CHEBI:15377"/>
        <dbReference type="ChEBI" id="CHEBI:29999"/>
        <dbReference type="ChEBI" id="CHEBI:43474"/>
        <dbReference type="ChEBI" id="CHEBI:83421"/>
        <dbReference type="EC" id="3.1.3.16"/>
    </reaction>
</comment>
<protein>
    <recommendedName>
        <fullName evidence="4">protein-serine/threonine phosphatase</fullName>
        <ecNumber evidence="4">3.1.3.16</ecNumber>
    </recommendedName>
</protein>
<sequence>MVRFAVICASNQNRSMEAHNVLLKNGFTVSSYGTGTMVRLPGPAIDKPNIYNFGTPYNEVYQELKGKDTQLYQSNGILLMLDRNRKIKHSPQRFQESKQEFDVIITCEERCFDAVCEDLIQRGESHSNPVHVINVEIKDNYEEAMVGGRMILQLAKDIEGSPDLDQEIQPILDRFQQRFPTAPVLHSSESTAQARVVSEEHASTMAHTTPSDNPGAKDSKDSKDSHAPPQQTQPKPSIFLKKKPTVASIGSRPLLKPFNNKFVDYNNPAKHDPLEPVPLKPSKGTAISIPGSVPAAGSVATSSTSSVASNTTPFTFDNHTPESRTKARTEELKVSNGSNSNNSTPNDAFTILRIKRKRNEEPLDTLVVQEQLDKLAGKKQKKTEDEAQRGIQNAIAGDIALPKAPPAVFRLATTVNKASFKDPTQSIQLRDRITSLAETPRPRSRLSERHQPEFGERVHERRGELAQAKQKEARSARYRVINKNRSGLSSTEKKPPQVKSSIEAEAEAALDMFKVYDAVKEDEPKTKKQIADEALESDIMCNFLPMVREYLTISDKVPDPKISLKDQGARSSAASSARGDQSDLDSEDEYVYDIYYRDVNADHQQESKHRGIGSLLWFSDDENNFMNEDDSSADDYEDSDSNAEDYYQNDYPEDEQSADEHAYELSDTDDDEYVY</sequence>
<keyword evidence="6" id="KW-0378">Hydrolase</keyword>
<feature type="region of interest" description="Disordered" evidence="11">
    <location>
        <begin position="623"/>
        <end position="675"/>
    </location>
</feature>
<evidence type="ECO:0000313" key="13">
    <source>
        <dbReference type="EMBL" id="KAF9960429.1"/>
    </source>
</evidence>
<evidence type="ECO:0000256" key="2">
    <source>
        <dbReference type="ARBA" id="ARBA00008978"/>
    </source>
</evidence>